<evidence type="ECO:0000313" key="2">
    <source>
        <dbReference type="EMBL" id="MBB4224192.1"/>
    </source>
</evidence>
<dbReference type="Proteomes" id="UP000524450">
    <property type="component" value="Unassembled WGS sequence"/>
</dbReference>
<organism evidence="3 4">
    <name type="scientific">Variovorax guangxiensis</name>
    <dbReference type="NCBI Taxonomy" id="1775474"/>
    <lineage>
        <taxon>Bacteria</taxon>
        <taxon>Pseudomonadati</taxon>
        <taxon>Pseudomonadota</taxon>
        <taxon>Betaproteobacteria</taxon>
        <taxon>Burkholderiales</taxon>
        <taxon>Comamonadaceae</taxon>
        <taxon>Variovorax</taxon>
    </lineage>
</organism>
<comment type="caution">
    <text evidence="3">The sequence shown here is derived from an EMBL/GenBank/DDBJ whole genome shotgun (WGS) entry which is preliminary data.</text>
</comment>
<dbReference type="RefSeq" id="WP_126023484.1">
    <property type="nucleotide sequence ID" value="NZ_JACIFZ010000006.1"/>
</dbReference>
<evidence type="ECO:0000313" key="5">
    <source>
        <dbReference type="Proteomes" id="UP000524450"/>
    </source>
</evidence>
<evidence type="ECO:0000256" key="1">
    <source>
        <dbReference type="SAM" id="MobiDB-lite"/>
    </source>
</evidence>
<dbReference type="OrthoDB" id="8858962at2"/>
<evidence type="ECO:0000313" key="3">
    <source>
        <dbReference type="EMBL" id="RUR69388.1"/>
    </source>
</evidence>
<sequence>MQMLRISSERRARLLADGLLAINARSQEVLHGLTFEESQFLIDFDDDDGAADDDPSQERRSELSLRHEQARLRIATADDESSADEEQRPRAATKF</sequence>
<reference evidence="3 4" key="1">
    <citation type="submission" date="2018-12" db="EMBL/GenBank/DDBJ databases">
        <title>The genome sequences of Variovorax guangxiensis DSM 27352.</title>
        <authorList>
            <person name="Gao J."/>
            <person name="Sun J."/>
        </authorList>
    </citation>
    <scope>NUCLEOTIDE SEQUENCE [LARGE SCALE GENOMIC DNA]</scope>
    <source>
        <strain evidence="3 4">DSM 27352</strain>
    </source>
</reference>
<accession>A0A3S0XTV4</accession>
<name>A0A3S0XTV4_9BURK</name>
<feature type="compositionally biased region" description="Basic and acidic residues" evidence="1">
    <location>
        <begin position="56"/>
        <end position="71"/>
    </location>
</feature>
<dbReference type="Proteomes" id="UP000281118">
    <property type="component" value="Unassembled WGS sequence"/>
</dbReference>
<reference evidence="2 5" key="2">
    <citation type="submission" date="2020-08" db="EMBL/GenBank/DDBJ databases">
        <title>Genomic Encyclopedia of Type Strains, Phase IV (KMG-V): Genome sequencing to study the core and pangenomes of soil and plant-associated prokaryotes.</title>
        <authorList>
            <person name="Whitman W."/>
        </authorList>
    </citation>
    <scope>NUCLEOTIDE SEQUENCE [LARGE SCALE GENOMIC DNA]</scope>
    <source>
        <strain evidence="2 5">34/80</strain>
    </source>
</reference>
<proteinExistence type="predicted"/>
<dbReference type="EMBL" id="RXFT01000008">
    <property type="protein sequence ID" value="RUR69388.1"/>
    <property type="molecule type" value="Genomic_DNA"/>
</dbReference>
<feature type="region of interest" description="Disordered" evidence="1">
    <location>
        <begin position="46"/>
        <end position="95"/>
    </location>
</feature>
<dbReference type="AlphaFoldDB" id="A0A3S0XTV4"/>
<feature type="compositionally biased region" description="Acidic residues" evidence="1">
    <location>
        <begin position="46"/>
        <end position="55"/>
    </location>
</feature>
<dbReference type="EMBL" id="JACIFZ010000006">
    <property type="protein sequence ID" value="MBB4224192.1"/>
    <property type="molecule type" value="Genomic_DNA"/>
</dbReference>
<protein>
    <submittedName>
        <fullName evidence="3">Uncharacterized protein</fullName>
    </submittedName>
</protein>
<evidence type="ECO:0000313" key="4">
    <source>
        <dbReference type="Proteomes" id="UP000281118"/>
    </source>
</evidence>
<gene>
    <name evidence="3" type="ORF">EJP67_20230</name>
    <name evidence="2" type="ORF">GGD71_004983</name>
</gene>